<dbReference type="OrthoDB" id="418595at2759"/>
<dbReference type="EMBL" id="CDMY01000360">
    <property type="protein sequence ID" value="CEM05545.1"/>
    <property type="molecule type" value="Genomic_DNA"/>
</dbReference>
<keyword evidence="3 6" id="KW-1133">Transmembrane helix</keyword>
<feature type="region of interest" description="Disordered" evidence="5">
    <location>
        <begin position="101"/>
        <end position="130"/>
    </location>
</feature>
<keyword evidence="10" id="KW-1185">Reference proteome</keyword>
<evidence type="ECO:0000259" key="8">
    <source>
        <dbReference type="Pfam" id="PF01694"/>
    </source>
</evidence>
<evidence type="ECO:0000256" key="6">
    <source>
        <dbReference type="SAM" id="Phobius"/>
    </source>
</evidence>
<dbReference type="Pfam" id="PF01694">
    <property type="entry name" value="Rhomboid"/>
    <property type="match status" value="1"/>
</dbReference>
<dbReference type="InterPro" id="IPR050925">
    <property type="entry name" value="Rhomboid_protease_S54"/>
</dbReference>
<feature type="transmembrane region" description="Helical" evidence="6">
    <location>
        <begin position="327"/>
        <end position="351"/>
    </location>
</feature>
<dbReference type="VEuPathDB" id="CryptoDB:Vbra_8714"/>
<dbReference type="PANTHER" id="PTHR43731">
    <property type="entry name" value="RHOMBOID PROTEASE"/>
    <property type="match status" value="1"/>
</dbReference>
<feature type="compositionally biased region" description="Gly residues" evidence="5">
    <location>
        <begin position="101"/>
        <end position="110"/>
    </location>
</feature>
<feature type="transmembrane region" description="Helical" evidence="6">
    <location>
        <begin position="278"/>
        <end position="298"/>
    </location>
</feature>
<dbReference type="Gene3D" id="1.20.1540.10">
    <property type="entry name" value="Rhomboid-like"/>
    <property type="match status" value="1"/>
</dbReference>
<feature type="transmembrane region" description="Helical" evidence="6">
    <location>
        <begin position="202"/>
        <end position="219"/>
    </location>
</feature>
<dbReference type="Proteomes" id="UP000041254">
    <property type="component" value="Unassembled WGS sequence"/>
</dbReference>
<feature type="domain" description="Peptidase S54 rhomboid" evidence="8">
    <location>
        <begin position="237"/>
        <end position="405"/>
    </location>
</feature>
<gene>
    <name evidence="9" type="ORF">Vbra_8714</name>
</gene>
<evidence type="ECO:0000256" key="2">
    <source>
        <dbReference type="ARBA" id="ARBA00022692"/>
    </source>
</evidence>
<evidence type="ECO:0000256" key="7">
    <source>
        <dbReference type="SAM" id="SignalP"/>
    </source>
</evidence>
<dbReference type="GO" id="GO:0016020">
    <property type="term" value="C:membrane"/>
    <property type="evidence" value="ECO:0007669"/>
    <property type="project" value="UniProtKB-SubCell"/>
</dbReference>
<dbReference type="InterPro" id="IPR035952">
    <property type="entry name" value="Rhomboid-like_sf"/>
</dbReference>
<dbReference type="PANTHER" id="PTHR43731:SF26">
    <property type="entry name" value="RHOMBOID-LIKE PROTEIN 10, CHLOROPLASTIC"/>
    <property type="match status" value="1"/>
</dbReference>
<feature type="chain" id="PRO_5005188506" description="Peptidase S54 rhomboid domain-containing protein" evidence="7">
    <location>
        <begin position="21"/>
        <end position="473"/>
    </location>
</feature>
<keyword evidence="2 6" id="KW-0812">Transmembrane</keyword>
<evidence type="ECO:0000256" key="1">
    <source>
        <dbReference type="ARBA" id="ARBA00004141"/>
    </source>
</evidence>
<evidence type="ECO:0000313" key="9">
    <source>
        <dbReference type="EMBL" id="CEM05545.1"/>
    </source>
</evidence>
<dbReference type="AlphaFoldDB" id="A0A0G4F2E7"/>
<name>A0A0G4F2E7_VITBC</name>
<sequence>MKPLPLIGSMPLLMNAATLSVAVQSVNVKRSSGLPLFITGPVPSTIGAERRAALPLLQVSMKANGGRHNHLLSRLIPPWLSRQPPAPHLSQPVPPTRLSGHGGFNCGDGGEPPVPPTSLSADTDGVGAEQEAELALAGRSATIEAEAPPEPPQEGHSGNRLASLMSAVYPLLAAGAMSTCLQARAASPAGFMRMPPSQLSPSVLLYWLNVVVFVINAMWGNALNEAGAKLDTKLLVGEWHRLFTPIFLHADLFHLMMNDTSLSNVGPFVEAVYGWSRFFLIYLIAGVAGNLLSFTRSVGIKGLANLSPGSASGRSFVTSGVAGGARAAIPSLGASGSVLGLVGALVVYALRFRLVLGQSGDRLLRDLCQSVGLIFVYGLLPGSRIDNFGHLGGFVGGLAVSYLTGPRVDYRYVGDGYWRLYRARPIIDLPRRQDLDALLKTNAGRAESRFKRWTADWRARYGQGRRGRTPARK</sequence>
<dbReference type="InterPro" id="IPR022764">
    <property type="entry name" value="Peptidase_S54_rhomboid_dom"/>
</dbReference>
<reference evidence="9 10" key="1">
    <citation type="submission" date="2014-11" db="EMBL/GenBank/DDBJ databases">
        <authorList>
            <person name="Zhu J."/>
            <person name="Qi W."/>
            <person name="Song R."/>
        </authorList>
    </citation>
    <scope>NUCLEOTIDE SEQUENCE [LARGE SCALE GENOMIC DNA]</scope>
</reference>
<proteinExistence type="predicted"/>
<protein>
    <recommendedName>
        <fullName evidence="8">Peptidase S54 rhomboid domain-containing protein</fullName>
    </recommendedName>
</protein>
<accession>A0A0G4F2E7</accession>
<keyword evidence="7" id="KW-0732">Signal</keyword>
<evidence type="ECO:0000313" key="10">
    <source>
        <dbReference type="Proteomes" id="UP000041254"/>
    </source>
</evidence>
<dbReference type="GO" id="GO:0004252">
    <property type="term" value="F:serine-type endopeptidase activity"/>
    <property type="evidence" value="ECO:0007669"/>
    <property type="project" value="InterPro"/>
</dbReference>
<evidence type="ECO:0000256" key="3">
    <source>
        <dbReference type="ARBA" id="ARBA00022989"/>
    </source>
</evidence>
<comment type="subcellular location">
    <subcellularLocation>
        <location evidence="1">Membrane</location>
        <topology evidence="1">Multi-pass membrane protein</topology>
    </subcellularLocation>
</comment>
<evidence type="ECO:0000256" key="4">
    <source>
        <dbReference type="ARBA" id="ARBA00023136"/>
    </source>
</evidence>
<dbReference type="InParanoid" id="A0A0G4F2E7"/>
<dbReference type="SUPFAM" id="SSF144091">
    <property type="entry name" value="Rhomboid-like"/>
    <property type="match status" value="1"/>
</dbReference>
<evidence type="ECO:0000256" key="5">
    <source>
        <dbReference type="SAM" id="MobiDB-lite"/>
    </source>
</evidence>
<keyword evidence="4 6" id="KW-0472">Membrane</keyword>
<dbReference type="STRING" id="1169540.A0A0G4F2E7"/>
<feature type="signal peptide" evidence="7">
    <location>
        <begin position="1"/>
        <end position="20"/>
    </location>
</feature>
<organism evidence="9 10">
    <name type="scientific">Vitrella brassicaformis (strain CCMP3155)</name>
    <dbReference type="NCBI Taxonomy" id="1169540"/>
    <lineage>
        <taxon>Eukaryota</taxon>
        <taxon>Sar</taxon>
        <taxon>Alveolata</taxon>
        <taxon>Colpodellida</taxon>
        <taxon>Vitrellaceae</taxon>
        <taxon>Vitrella</taxon>
    </lineage>
</organism>